<name>A0AA44VSH4_9VIBR</name>
<proteinExistence type="predicted"/>
<evidence type="ECO:0000313" key="3">
    <source>
        <dbReference type="EMBL" id="PME29302.1"/>
    </source>
</evidence>
<keyword evidence="1" id="KW-0597">Phosphoprotein</keyword>
<dbReference type="SUPFAM" id="SSF52172">
    <property type="entry name" value="CheY-like"/>
    <property type="match status" value="1"/>
</dbReference>
<keyword evidence="4" id="KW-1185">Reference proteome</keyword>
<dbReference type="Pfam" id="PF00072">
    <property type="entry name" value="Response_reg"/>
    <property type="match status" value="1"/>
</dbReference>
<protein>
    <recommendedName>
        <fullName evidence="2">Response regulatory domain-containing protein</fullName>
    </recommendedName>
</protein>
<accession>A0AA44VSH4</accession>
<organism evidence="3 4">
    <name type="scientific">Vibrio lentus</name>
    <dbReference type="NCBI Taxonomy" id="136468"/>
    <lineage>
        <taxon>Bacteria</taxon>
        <taxon>Pseudomonadati</taxon>
        <taxon>Pseudomonadota</taxon>
        <taxon>Gammaproteobacteria</taxon>
        <taxon>Vibrionales</taxon>
        <taxon>Vibrionaceae</taxon>
        <taxon>Vibrio</taxon>
    </lineage>
</organism>
<reference evidence="3 4" key="1">
    <citation type="journal article" date="2018" name="Nature">
        <title>A major lineage of non-tailed dsDNA viruses as unrecognized killers of marine bacteria.</title>
        <authorList>
            <person name="Kauffman K.M."/>
            <person name="Hussain F.A."/>
            <person name="Yang J."/>
            <person name="Arevalo P."/>
            <person name="Brown J.M."/>
            <person name="Chang W.K."/>
            <person name="VanInsberghe D."/>
            <person name="Elsherbini J."/>
            <person name="Sharma R.S."/>
            <person name="Cutler M.B."/>
            <person name="Kelly L."/>
            <person name="Polz M.F."/>
        </authorList>
    </citation>
    <scope>NUCLEOTIDE SEQUENCE [LARGE SCALE GENOMIC DNA]</scope>
    <source>
        <strain evidence="3 4">10N.286.55.E1</strain>
    </source>
</reference>
<dbReference type="InterPro" id="IPR001789">
    <property type="entry name" value="Sig_transdc_resp-reg_receiver"/>
</dbReference>
<feature type="modified residue" description="4-aspartylphosphate" evidence="1">
    <location>
        <position position="61"/>
    </location>
</feature>
<dbReference type="RefSeq" id="WP_102297917.1">
    <property type="nucleotide sequence ID" value="NZ_JAAHTI010000001.1"/>
</dbReference>
<dbReference type="SMART" id="SM00448">
    <property type="entry name" value="REC"/>
    <property type="match status" value="1"/>
</dbReference>
<dbReference type="AlphaFoldDB" id="A0AA44VSH4"/>
<dbReference type="InterPro" id="IPR011006">
    <property type="entry name" value="CheY-like_superfamily"/>
</dbReference>
<dbReference type="GO" id="GO:0000160">
    <property type="term" value="P:phosphorelay signal transduction system"/>
    <property type="evidence" value="ECO:0007669"/>
    <property type="project" value="InterPro"/>
</dbReference>
<sequence length="257" mass="29207">MDVSKLKVLILDDSECNVVLSSMRGMLSKVGFNEKSIFFSQSPKTDISIAKREVFDLVICDYNFYSTLDRKQVFEEMKHFNCLKSDALFVVITGDSSLETANTLVELEPDDYLLKPFNQSFLKARVIQGLKRKQAMTDIYVAIALGDFSQGFAACDQILPFFPSYYTHIMREKGRFLRLMQLWEQAQSFYSELSASNDSDWVKLAMSNSMKNLGEINKATKFVESILERNPNNVSALKEIASIEVLSHNITASITHI</sequence>
<dbReference type="InterPro" id="IPR011990">
    <property type="entry name" value="TPR-like_helical_dom_sf"/>
</dbReference>
<dbReference type="PROSITE" id="PS50110">
    <property type="entry name" value="RESPONSE_REGULATORY"/>
    <property type="match status" value="1"/>
</dbReference>
<comment type="caution">
    <text evidence="3">The sequence shown here is derived from an EMBL/GenBank/DDBJ whole genome shotgun (WGS) entry which is preliminary data.</text>
</comment>
<dbReference type="Gene3D" id="3.40.50.2300">
    <property type="match status" value="1"/>
</dbReference>
<dbReference type="SUPFAM" id="SSF48452">
    <property type="entry name" value="TPR-like"/>
    <property type="match status" value="1"/>
</dbReference>
<feature type="domain" description="Response regulatory" evidence="2">
    <location>
        <begin position="9"/>
        <end position="130"/>
    </location>
</feature>
<evidence type="ECO:0000259" key="2">
    <source>
        <dbReference type="PROSITE" id="PS50110"/>
    </source>
</evidence>
<evidence type="ECO:0000256" key="1">
    <source>
        <dbReference type="PROSITE-ProRule" id="PRU00169"/>
    </source>
</evidence>
<gene>
    <name evidence="3" type="ORF">BCV38_04280</name>
</gene>
<dbReference type="EMBL" id="MCSB01000013">
    <property type="protein sequence ID" value="PME29302.1"/>
    <property type="molecule type" value="Genomic_DNA"/>
</dbReference>
<evidence type="ECO:0000313" key="4">
    <source>
        <dbReference type="Proteomes" id="UP000239763"/>
    </source>
</evidence>
<dbReference type="Proteomes" id="UP000239763">
    <property type="component" value="Unassembled WGS sequence"/>
</dbReference>
<dbReference type="Gene3D" id="1.25.40.10">
    <property type="entry name" value="Tetratricopeptide repeat domain"/>
    <property type="match status" value="1"/>
</dbReference>